<proteinExistence type="predicted"/>
<sequence length="130" mass="14426">MFSAPKGPLPNGLAPRFAVLTAVPNRQRPNGCSKTYQTRPASLTSVEQRRQHGSVREAWNYACLAQVECPRDPNVQETRSRLTNALVDRWHLPMLNDSTRNGAFKLAIERAMECGHQTVLDIGSGTGLLR</sequence>
<dbReference type="AlphaFoldDB" id="A0A8J5MYX2"/>
<protein>
    <submittedName>
        <fullName evidence="1">Arginine N-methyltransferase 9-like 1</fullName>
    </submittedName>
</protein>
<name>A0A8J5MYX2_HOMAM</name>
<comment type="caution">
    <text evidence="1">The sequence shown here is derived from an EMBL/GenBank/DDBJ whole genome shotgun (WGS) entry which is preliminary data.</text>
</comment>
<dbReference type="InterPro" id="IPR029063">
    <property type="entry name" value="SAM-dependent_MTases_sf"/>
</dbReference>
<reference evidence="1" key="1">
    <citation type="journal article" date="2021" name="Sci. Adv.">
        <title>The American lobster genome reveals insights on longevity, neural, and immune adaptations.</title>
        <authorList>
            <person name="Polinski J.M."/>
            <person name="Zimin A.V."/>
            <person name="Clark K.F."/>
            <person name="Kohn A.B."/>
            <person name="Sadowski N."/>
            <person name="Timp W."/>
            <person name="Ptitsyn A."/>
            <person name="Khanna P."/>
            <person name="Romanova D.Y."/>
            <person name="Williams P."/>
            <person name="Greenwood S.J."/>
            <person name="Moroz L.L."/>
            <person name="Walt D.R."/>
            <person name="Bodnar A.G."/>
        </authorList>
    </citation>
    <scope>NUCLEOTIDE SEQUENCE</scope>
    <source>
        <strain evidence="1">GMGI-L3</strain>
    </source>
</reference>
<evidence type="ECO:0000313" key="1">
    <source>
        <dbReference type="EMBL" id="KAG7168319.1"/>
    </source>
</evidence>
<accession>A0A8J5MYX2</accession>
<keyword evidence="2" id="KW-1185">Reference proteome</keyword>
<dbReference type="Gene3D" id="3.40.50.150">
    <property type="entry name" value="Vaccinia Virus protein VP39"/>
    <property type="match status" value="1"/>
</dbReference>
<dbReference type="Proteomes" id="UP000747542">
    <property type="component" value="Unassembled WGS sequence"/>
</dbReference>
<gene>
    <name evidence="1" type="primary">prmt9-L1</name>
    <name evidence="1" type="ORF">Hamer_G002341</name>
</gene>
<evidence type="ECO:0000313" key="2">
    <source>
        <dbReference type="Proteomes" id="UP000747542"/>
    </source>
</evidence>
<dbReference type="EMBL" id="JAHLQT010020073">
    <property type="protein sequence ID" value="KAG7168319.1"/>
    <property type="molecule type" value="Genomic_DNA"/>
</dbReference>
<organism evidence="1 2">
    <name type="scientific">Homarus americanus</name>
    <name type="common">American lobster</name>
    <dbReference type="NCBI Taxonomy" id="6706"/>
    <lineage>
        <taxon>Eukaryota</taxon>
        <taxon>Metazoa</taxon>
        <taxon>Ecdysozoa</taxon>
        <taxon>Arthropoda</taxon>
        <taxon>Crustacea</taxon>
        <taxon>Multicrustacea</taxon>
        <taxon>Malacostraca</taxon>
        <taxon>Eumalacostraca</taxon>
        <taxon>Eucarida</taxon>
        <taxon>Decapoda</taxon>
        <taxon>Pleocyemata</taxon>
        <taxon>Astacidea</taxon>
        <taxon>Nephropoidea</taxon>
        <taxon>Nephropidae</taxon>
        <taxon>Homarus</taxon>
    </lineage>
</organism>